<keyword evidence="6 10" id="KW-1133">Transmembrane helix</keyword>
<dbReference type="PANTHER" id="PTHR43099:SF2">
    <property type="entry name" value="UPF0053 PROTEIN YRKA"/>
    <property type="match status" value="1"/>
</dbReference>
<evidence type="ECO:0000256" key="11">
    <source>
        <dbReference type="SAM" id="Phobius"/>
    </source>
</evidence>
<sequence length="437" mass="49480">MVAFLIALTAFFVASEFAIVKVRSTRIDQLIAEGNRSAIAAKKVISHLDEYLSACQLGITITSLGLGWLGEPTVEHLLHPVFERMNLNESVASFLSFVIAFSTITFLHVVVGELAPKTLAIQKAETITLLCSRPLIFFYKIMYPFIWALNGSSRVITGLFGLRPASEHEIAHSEEELRIILSESYKHGEINQSEYKYVNNIFEFDNRIAKEIMVPRTEIVALDKNDSIVDHFEIIKQEKYTRYPVMDGDKDHIIGMVNIKEILTDCIQNPQALEKKLDDYIRPIIQVIESIPIHDLLVKMQRERIHMAILVDEYGGTAGLVTVEDILEEIVGEIQDEFDIDEVPMIRKVNEYTTVVDGKVLIEDINDLLGIDIDDTDVDTIGGWILTEKIDIQQGEVISYGSYDFKVLKMEGRHIQLVEITKRVNTPSLTVQEATIK</sequence>
<dbReference type="SUPFAM" id="SSF56176">
    <property type="entry name" value="FAD-binding/transporter-associated domain-like"/>
    <property type="match status" value="1"/>
</dbReference>
<dbReference type="Pfam" id="PF01595">
    <property type="entry name" value="CNNM"/>
    <property type="match status" value="1"/>
</dbReference>
<evidence type="ECO:0000256" key="5">
    <source>
        <dbReference type="ARBA" id="ARBA00022737"/>
    </source>
</evidence>
<comment type="subcellular location">
    <subcellularLocation>
        <location evidence="1">Cell membrane</location>
        <topology evidence="1">Multi-pass membrane protein</topology>
    </subcellularLocation>
</comment>
<dbReference type="AlphaFoldDB" id="A0A4R1QF25"/>
<evidence type="ECO:0000256" key="2">
    <source>
        <dbReference type="ARBA" id="ARBA00006337"/>
    </source>
</evidence>
<protein>
    <submittedName>
        <fullName evidence="14">CBS domain containing-hemolysin-like protein</fullName>
    </submittedName>
</protein>
<dbReference type="PANTHER" id="PTHR43099">
    <property type="entry name" value="UPF0053 PROTEIN YRKA"/>
    <property type="match status" value="1"/>
</dbReference>
<name>A0A4R1QF25_9BACL</name>
<evidence type="ECO:0000256" key="7">
    <source>
        <dbReference type="ARBA" id="ARBA00023122"/>
    </source>
</evidence>
<feature type="domain" description="CBS" evidence="12">
    <location>
        <begin position="280"/>
        <end position="337"/>
    </location>
</feature>
<dbReference type="InterPro" id="IPR051676">
    <property type="entry name" value="UPF0053_domain"/>
</dbReference>
<reference evidence="14 15" key="1">
    <citation type="submission" date="2019-03" db="EMBL/GenBank/DDBJ databases">
        <title>Genomic Encyclopedia of Type Strains, Phase IV (KMG-IV): sequencing the most valuable type-strain genomes for metagenomic binning, comparative biology and taxonomic classification.</title>
        <authorList>
            <person name="Goeker M."/>
        </authorList>
    </citation>
    <scope>NUCLEOTIDE SEQUENCE [LARGE SCALE GENOMIC DNA]</scope>
    <source>
        <strain evidence="14 15">DSM 24979</strain>
    </source>
</reference>
<dbReference type="InterPro" id="IPR000644">
    <property type="entry name" value="CBS_dom"/>
</dbReference>
<comment type="similarity">
    <text evidence="2">Belongs to the UPF0053 family.</text>
</comment>
<evidence type="ECO:0000256" key="10">
    <source>
        <dbReference type="PROSITE-ProRule" id="PRU01193"/>
    </source>
</evidence>
<evidence type="ECO:0000259" key="12">
    <source>
        <dbReference type="PROSITE" id="PS51371"/>
    </source>
</evidence>
<evidence type="ECO:0000256" key="1">
    <source>
        <dbReference type="ARBA" id="ARBA00004651"/>
    </source>
</evidence>
<gene>
    <name evidence="14" type="ORF">EDD69_10632</name>
</gene>
<dbReference type="InterPro" id="IPR044751">
    <property type="entry name" value="Ion_transp-like_CBS"/>
</dbReference>
<evidence type="ECO:0000256" key="6">
    <source>
        <dbReference type="ARBA" id="ARBA00022989"/>
    </source>
</evidence>
<evidence type="ECO:0000256" key="3">
    <source>
        <dbReference type="ARBA" id="ARBA00022475"/>
    </source>
</evidence>
<feature type="transmembrane region" description="Helical" evidence="11">
    <location>
        <begin position="127"/>
        <end position="149"/>
    </location>
</feature>
<keyword evidence="5" id="KW-0677">Repeat</keyword>
<dbReference type="Proteomes" id="UP000295658">
    <property type="component" value="Unassembled WGS sequence"/>
</dbReference>
<dbReference type="GO" id="GO:0005886">
    <property type="term" value="C:plasma membrane"/>
    <property type="evidence" value="ECO:0007669"/>
    <property type="project" value="UniProtKB-SubCell"/>
</dbReference>
<dbReference type="InterPro" id="IPR002550">
    <property type="entry name" value="CNNM"/>
</dbReference>
<feature type="domain" description="CBS" evidence="12">
    <location>
        <begin position="213"/>
        <end position="273"/>
    </location>
</feature>
<keyword evidence="8 10" id="KW-0472">Membrane</keyword>
<comment type="caution">
    <text evidence="14">The sequence shown here is derived from an EMBL/GenBank/DDBJ whole genome shotgun (WGS) entry which is preliminary data.</text>
</comment>
<dbReference type="InterPro" id="IPR036318">
    <property type="entry name" value="FAD-bd_PCMH-like_sf"/>
</dbReference>
<dbReference type="Gene3D" id="3.10.580.10">
    <property type="entry name" value="CBS-domain"/>
    <property type="match status" value="1"/>
</dbReference>
<dbReference type="InterPro" id="IPR016169">
    <property type="entry name" value="FAD-bd_PCMH_sub2"/>
</dbReference>
<evidence type="ECO:0000313" key="14">
    <source>
        <dbReference type="EMBL" id="TCL49681.1"/>
    </source>
</evidence>
<dbReference type="SUPFAM" id="SSF54631">
    <property type="entry name" value="CBS-domain pair"/>
    <property type="match status" value="1"/>
</dbReference>
<evidence type="ECO:0000256" key="8">
    <source>
        <dbReference type="ARBA" id="ARBA00023136"/>
    </source>
</evidence>
<accession>A0A4R1QF25</accession>
<organism evidence="14 15">
    <name type="scientific">Thermolongibacillus altinsuensis</name>
    <dbReference type="NCBI Taxonomy" id="575256"/>
    <lineage>
        <taxon>Bacteria</taxon>
        <taxon>Bacillati</taxon>
        <taxon>Bacillota</taxon>
        <taxon>Bacilli</taxon>
        <taxon>Bacillales</taxon>
        <taxon>Anoxybacillaceae</taxon>
        <taxon>Thermolongibacillus</taxon>
    </lineage>
</organism>
<dbReference type="CDD" id="cd04590">
    <property type="entry name" value="CBS_pair_CorC_HlyC_assoc"/>
    <property type="match status" value="1"/>
</dbReference>
<dbReference type="PROSITE" id="PS51846">
    <property type="entry name" value="CNNM"/>
    <property type="match status" value="1"/>
</dbReference>
<dbReference type="InterPro" id="IPR005170">
    <property type="entry name" value="Transptr-assoc_dom"/>
</dbReference>
<dbReference type="Pfam" id="PF03471">
    <property type="entry name" value="CorC_HlyC"/>
    <property type="match status" value="1"/>
</dbReference>
<dbReference type="SMART" id="SM01091">
    <property type="entry name" value="CorC_HlyC"/>
    <property type="match status" value="1"/>
</dbReference>
<evidence type="ECO:0000256" key="4">
    <source>
        <dbReference type="ARBA" id="ARBA00022692"/>
    </source>
</evidence>
<keyword evidence="3" id="KW-1003">Cell membrane</keyword>
<evidence type="ECO:0000259" key="13">
    <source>
        <dbReference type="PROSITE" id="PS51846"/>
    </source>
</evidence>
<feature type="domain" description="CNNM transmembrane" evidence="13">
    <location>
        <begin position="1"/>
        <end position="194"/>
    </location>
</feature>
<proteinExistence type="inferred from homology"/>
<dbReference type="InterPro" id="IPR046342">
    <property type="entry name" value="CBS_dom_sf"/>
</dbReference>
<keyword evidence="7 9" id="KW-0129">CBS domain</keyword>
<dbReference type="GO" id="GO:0050660">
    <property type="term" value="F:flavin adenine dinucleotide binding"/>
    <property type="evidence" value="ECO:0007669"/>
    <property type="project" value="InterPro"/>
</dbReference>
<dbReference type="Pfam" id="PF00571">
    <property type="entry name" value="CBS"/>
    <property type="match status" value="2"/>
</dbReference>
<evidence type="ECO:0000313" key="15">
    <source>
        <dbReference type="Proteomes" id="UP000295658"/>
    </source>
</evidence>
<feature type="transmembrane region" description="Helical" evidence="11">
    <location>
        <begin position="91"/>
        <end position="115"/>
    </location>
</feature>
<keyword evidence="15" id="KW-1185">Reference proteome</keyword>
<dbReference type="Gene3D" id="3.30.465.10">
    <property type="match status" value="1"/>
</dbReference>
<dbReference type="EMBL" id="SLUL01000006">
    <property type="protein sequence ID" value="TCL49681.1"/>
    <property type="molecule type" value="Genomic_DNA"/>
</dbReference>
<evidence type="ECO:0000256" key="9">
    <source>
        <dbReference type="PROSITE-ProRule" id="PRU00703"/>
    </source>
</evidence>
<dbReference type="PROSITE" id="PS51371">
    <property type="entry name" value="CBS"/>
    <property type="match status" value="2"/>
</dbReference>
<keyword evidence="4 10" id="KW-0812">Transmembrane</keyword>
<dbReference type="FunFam" id="3.10.580.10:FF:000002">
    <property type="entry name" value="Magnesium/cobalt efflux protein CorC"/>
    <property type="match status" value="1"/>
</dbReference>